<dbReference type="InterPro" id="IPR001478">
    <property type="entry name" value="PDZ"/>
</dbReference>
<dbReference type="Gene3D" id="2.30.30.40">
    <property type="entry name" value="SH3 Domains"/>
    <property type="match status" value="1"/>
</dbReference>
<dbReference type="PANTHER" id="PTHR46360">
    <property type="entry name" value="DISKS LARGE HOMOLOG 5"/>
    <property type="match status" value="1"/>
</dbReference>
<evidence type="ECO:0000259" key="4">
    <source>
        <dbReference type="PROSITE" id="PS50002"/>
    </source>
</evidence>
<dbReference type="InterPro" id="IPR053004">
    <property type="entry name" value="MAGUK_Signaling_Regulators"/>
</dbReference>
<feature type="domain" description="Guanylate kinase-like" evidence="5">
    <location>
        <begin position="351"/>
        <end position="485"/>
    </location>
</feature>
<feature type="compositionally biased region" description="Basic residues" evidence="3">
    <location>
        <begin position="262"/>
        <end position="276"/>
    </location>
</feature>
<feature type="domain" description="SH3" evidence="4">
    <location>
        <begin position="165"/>
        <end position="234"/>
    </location>
</feature>
<feature type="region of interest" description="Disordered" evidence="3">
    <location>
        <begin position="241"/>
        <end position="296"/>
    </location>
</feature>
<feature type="compositionally biased region" description="Polar residues" evidence="3">
    <location>
        <begin position="284"/>
        <end position="296"/>
    </location>
</feature>
<keyword evidence="1 2" id="KW-0728">SH3 domain</keyword>
<dbReference type="GO" id="GO:0005886">
    <property type="term" value="C:plasma membrane"/>
    <property type="evidence" value="ECO:0007669"/>
    <property type="project" value="TreeGrafter"/>
</dbReference>
<dbReference type="Gene3D" id="3.40.50.300">
    <property type="entry name" value="P-loop containing nucleotide triphosphate hydrolases"/>
    <property type="match status" value="1"/>
</dbReference>
<evidence type="ECO:0000256" key="3">
    <source>
        <dbReference type="SAM" id="MobiDB-lite"/>
    </source>
</evidence>
<gene>
    <name evidence="7" type="ORF">EB796_008667</name>
</gene>
<dbReference type="InterPro" id="IPR036034">
    <property type="entry name" value="PDZ_sf"/>
</dbReference>
<organism evidence="7 8">
    <name type="scientific">Bugula neritina</name>
    <name type="common">Brown bryozoan</name>
    <name type="synonym">Sertularia neritina</name>
    <dbReference type="NCBI Taxonomy" id="10212"/>
    <lineage>
        <taxon>Eukaryota</taxon>
        <taxon>Metazoa</taxon>
        <taxon>Spiralia</taxon>
        <taxon>Lophotrochozoa</taxon>
        <taxon>Bryozoa</taxon>
        <taxon>Gymnolaemata</taxon>
        <taxon>Cheilostomatida</taxon>
        <taxon>Flustrina</taxon>
        <taxon>Buguloidea</taxon>
        <taxon>Bugulidae</taxon>
        <taxon>Bugula</taxon>
    </lineage>
</organism>
<dbReference type="EMBL" id="VXIV02001461">
    <property type="protein sequence ID" value="KAF6033025.1"/>
    <property type="molecule type" value="Genomic_DNA"/>
</dbReference>
<dbReference type="PANTHER" id="PTHR46360:SF1">
    <property type="entry name" value="DISKS LARGE HOMOLOG 5"/>
    <property type="match status" value="1"/>
</dbReference>
<evidence type="ECO:0000256" key="2">
    <source>
        <dbReference type="PROSITE-ProRule" id="PRU00192"/>
    </source>
</evidence>
<dbReference type="SUPFAM" id="SSF52540">
    <property type="entry name" value="P-loop containing nucleoside triphosphate hydrolases"/>
    <property type="match status" value="1"/>
</dbReference>
<accession>A0A7J7K4D9</accession>
<dbReference type="InterPro" id="IPR036028">
    <property type="entry name" value="SH3-like_dom_sf"/>
</dbReference>
<keyword evidence="8" id="KW-1185">Reference proteome</keyword>
<dbReference type="OrthoDB" id="10067129at2759"/>
<comment type="caution">
    <text evidence="7">The sequence shown here is derived from an EMBL/GenBank/DDBJ whole genome shotgun (WGS) entry which is preliminary data.</text>
</comment>
<dbReference type="SUPFAM" id="SSF50044">
    <property type="entry name" value="SH3-domain"/>
    <property type="match status" value="1"/>
</dbReference>
<dbReference type="PROSITE" id="PS50106">
    <property type="entry name" value="PDZ"/>
    <property type="match status" value="1"/>
</dbReference>
<evidence type="ECO:0000259" key="5">
    <source>
        <dbReference type="PROSITE" id="PS50052"/>
    </source>
</evidence>
<dbReference type="InterPro" id="IPR008145">
    <property type="entry name" value="GK/Ca_channel_bsu"/>
</dbReference>
<name>A0A7J7K4D9_BUGNE</name>
<evidence type="ECO:0000259" key="6">
    <source>
        <dbReference type="PROSITE" id="PS50106"/>
    </source>
</evidence>
<dbReference type="SMART" id="SM00072">
    <property type="entry name" value="GuKc"/>
    <property type="match status" value="1"/>
</dbReference>
<evidence type="ECO:0000313" key="7">
    <source>
        <dbReference type="EMBL" id="KAF6033025.1"/>
    </source>
</evidence>
<dbReference type="InterPro" id="IPR001452">
    <property type="entry name" value="SH3_domain"/>
</dbReference>
<dbReference type="GO" id="GO:0035331">
    <property type="term" value="P:negative regulation of hippo signaling"/>
    <property type="evidence" value="ECO:0007669"/>
    <property type="project" value="TreeGrafter"/>
</dbReference>
<dbReference type="Gene3D" id="2.30.42.10">
    <property type="match status" value="1"/>
</dbReference>
<feature type="domain" description="PDZ" evidence="6">
    <location>
        <begin position="66"/>
        <end position="145"/>
    </location>
</feature>
<dbReference type="SUPFAM" id="SSF50156">
    <property type="entry name" value="PDZ domain-like"/>
    <property type="match status" value="1"/>
</dbReference>
<protein>
    <submittedName>
        <fullName evidence="7">DLG5</fullName>
    </submittedName>
</protein>
<dbReference type="InterPro" id="IPR008144">
    <property type="entry name" value="Guanylate_kin-like_dom"/>
</dbReference>
<proteinExistence type="predicted"/>
<dbReference type="Proteomes" id="UP000593567">
    <property type="component" value="Unassembled WGS sequence"/>
</dbReference>
<dbReference type="PROSITE" id="PS50002">
    <property type="entry name" value="SH3"/>
    <property type="match status" value="1"/>
</dbReference>
<dbReference type="Pfam" id="PF00595">
    <property type="entry name" value="PDZ"/>
    <property type="match status" value="1"/>
</dbReference>
<dbReference type="Pfam" id="PF00625">
    <property type="entry name" value="Guanylate_kin"/>
    <property type="match status" value="1"/>
</dbReference>
<dbReference type="InterPro" id="IPR027417">
    <property type="entry name" value="P-loop_NTPase"/>
</dbReference>
<reference evidence="7" key="1">
    <citation type="submission" date="2020-06" db="EMBL/GenBank/DDBJ databases">
        <title>Draft genome of Bugula neritina, a colonial animal packing powerful symbionts and potential medicines.</title>
        <authorList>
            <person name="Rayko M."/>
        </authorList>
    </citation>
    <scope>NUCLEOTIDE SEQUENCE [LARGE SCALE GENOMIC DNA]</scope>
    <source>
        <strain evidence="7">Kwan_BN1</strain>
    </source>
</reference>
<evidence type="ECO:0000313" key="8">
    <source>
        <dbReference type="Proteomes" id="UP000593567"/>
    </source>
</evidence>
<dbReference type="AlphaFoldDB" id="A0A7J7K4D9"/>
<evidence type="ECO:0000256" key="1">
    <source>
        <dbReference type="ARBA" id="ARBA00022443"/>
    </source>
</evidence>
<sequence length="494" mass="56396">MKVQYNPKRCKHFPEQSQDVDKNSVTGSIQTIHAYLENGHSQKKPLYVVHSNGSSSDESGTDPPRKITVQRMSQEVGLRLCGGNITGVFIAEISSDSPFSNSDLRIADQLLVINGKDLKGFTAEQVATELNRPSDTISVVAQHNLNNLFSLCCFEEYSMIHAGSGDHFYVRAHFKYEAETAEELSISPGDLFRVENSLLYGQIGKWYVCKIDEKDNKIGSSGVVPSRIKMEESYSLRRSYSDVMPDEDSKSSKRNGSIGRRSFFKRRSGRHQHQRSGSKDSRELTSFSDLSASNDNVPTADDGAPLLYQRVEKIKCHYPRPVVILGPFAEALIQKLVNESFDKFKEYEEEFLNTDNTVIEDDISKGVFVDYKKVNDLFKVTRTDTLHRIAQSNRHSLLRVHPLAIDRMRRCKLYPIVIYIKHKSLKQIKEVKDPRFLPDHLSSKSAKELFEYFSKIELEFKNLFTVEVQGANMAAMHQNIKRVVDEEQEKHVWL</sequence>
<dbReference type="PROSITE" id="PS50052">
    <property type="entry name" value="GUANYLATE_KINASE_2"/>
    <property type="match status" value="1"/>
</dbReference>
<dbReference type="SMART" id="SM00228">
    <property type="entry name" value="PDZ"/>
    <property type="match status" value="1"/>
</dbReference>